<gene>
    <name evidence="4" type="ORF">EMO91_10230</name>
</gene>
<dbReference type="PANTHER" id="PTHR16504">
    <property type="entry name" value="5'(3')-DEOXYRIBONUCLEOTIDASE"/>
    <property type="match status" value="1"/>
</dbReference>
<dbReference type="Proteomes" id="UP000410049">
    <property type="component" value="Unassembled WGS sequence"/>
</dbReference>
<dbReference type="SUPFAM" id="SSF56784">
    <property type="entry name" value="HAD-like"/>
    <property type="match status" value="1"/>
</dbReference>
<dbReference type="InterPro" id="IPR036412">
    <property type="entry name" value="HAD-like_sf"/>
</dbReference>
<feature type="compositionally biased region" description="Basic residues" evidence="3">
    <location>
        <begin position="68"/>
        <end position="91"/>
    </location>
</feature>
<feature type="active site" description="Proton donor" evidence="2">
    <location>
        <position position="119"/>
    </location>
</feature>
<organism evidence="4 5">
    <name type="scientific">Bifidobacterium myosotis</name>
    <dbReference type="NCBI Taxonomy" id="1630166"/>
    <lineage>
        <taxon>Bacteria</taxon>
        <taxon>Bacillati</taxon>
        <taxon>Actinomycetota</taxon>
        <taxon>Actinomycetes</taxon>
        <taxon>Bifidobacteriales</taxon>
        <taxon>Bifidobacteriaceae</taxon>
        <taxon>Bifidobacterium</taxon>
    </lineage>
</organism>
<accession>A0A5M9ZJ01</accession>
<feature type="compositionally biased region" description="Basic residues" evidence="3">
    <location>
        <begin position="1"/>
        <end position="18"/>
    </location>
</feature>
<comment type="similarity">
    <text evidence="1">Belongs to the 5'(3')-deoxyribonucleotidase family.</text>
</comment>
<dbReference type="PANTHER" id="PTHR16504:SF4">
    <property type="entry name" value="5'(3')-DEOXYRIBONUCLEOTIDASE"/>
    <property type="match status" value="1"/>
</dbReference>
<feature type="compositionally biased region" description="Low complexity" evidence="3">
    <location>
        <begin position="92"/>
        <end position="102"/>
    </location>
</feature>
<dbReference type="AlphaFoldDB" id="A0A5M9ZJ01"/>
<reference evidence="4 5" key="1">
    <citation type="journal article" date="2019" name="Syst. Appl. Microbiol.">
        <title>Characterization of Bifidobacterium species in feaces of the Egyptian fruit bat: Description of B. vespertilionis sp. nov. and B. rousetti sp. nov.</title>
        <authorList>
            <person name="Modesto M."/>
            <person name="Satti M."/>
            <person name="Watanabe K."/>
            <person name="Puglisi E."/>
            <person name="Morelli L."/>
            <person name="Huang C.-H."/>
            <person name="Liou J.-S."/>
            <person name="Miyashita M."/>
            <person name="Tamura T."/>
            <person name="Saito S."/>
            <person name="Mori K."/>
            <person name="Huang L."/>
            <person name="Sciavilla P."/>
            <person name="Sandri C."/>
            <person name="Spiezio C."/>
            <person name="Vitali F."/>
            <person name="Cavalieri D."/>
            <person name="Perpetuini G."/>
            <person name="Tofalo R."/>
            <person name="Bonetti A."/>
            <person name="Arita M."/>
            <person name="Mattarelli P."/>
        </authorList>
    </citation>
    <scope>NUCLEOTIDE SEQUENCE [LARGE SCALE GENOMIC DNA]</scope>
    <source>
        <strain evidence="4 5">RST17</strain>
    </source>
</reference>
<evidence type="ECO:0000256" key="2">
    <source>
        <dbReference type="PIRSR" id="PIRSR610708-1"/>
    </source>
</evidence>
<evidence type="ECO:0000313" key="4">
    <source>
        <dbReference type="EMBL" id="KAA8826902.1"/>
    </source>
</evidence>
<proteinExistence type="inferred from homology"/>
<dbReference type="Pfam" id="PF06941">
    <property type="entry name" value="NT5C"/>
    <property type="match status" value="1"/>
</dbReference>
<evidence type="ECO:0000256" key="1">
    <source>
        <dbReference type="ARBA" id="ARBA00009589"/>
    </source>
</evidence>
<dbReference type="Gene3D" id="1.10.40.40">
    <property type="entry name" value="Deoxyribonucleotidase, domain 2"/>
    <property type="match status" value="1"/>
</dbReference>
<dbReference type="InterPro" id="IPR023214">
    <property type="entry name" value="HAD_sf"/>
</dbReference>
<dbReference type="GO" id="GO:0008253">
    <property type="term" value="F:5'-nucleotidase activity"/>
    <property type="evidence" value="ECO:0007669"/>
    <property type="project" value="InterPro"/>
</dbReference>
<protein>
    <recommendedName>
        <fullName evidence="6">HAD family hydrolase</fullName>
    </recommendedName>
</protein>
<dbReference type="Gene3D" id="3.40.50.1000">
    <property type="entry name" value="HAD superfamily/HAD-like"/>
    <property type="match status" value="1"/>
</dbReference>
<dbReference type="EMBL" id="RZUH01000009">
    <property type="protein sequence ID" value="KAA8826902.1"/>
    <property type="molecule type" value="Genomic_DNA"/>
</dbReference>
<evidence type="ECO:0000256" key="3">
    <source>
        <dbReference type="SAM" id="MobiDB-lite"/>
    </source>
</evidence>
<feature type="region of interest" description="Disordered" evidence="3">
    <location>
        <begin position="1"/>
        <end position="102"/>
    </location>
</feature>
<feature type="compositionally biased region" description="Basic and acidic residues" evidence="3">
    <location>
        <begin position="41"/>
        <end position="67"/>
    </location>
</feature>
<sequence>MRAGRSRRRKGVRHHGRTQRIQGDHRKSAPHRGGRRPRRRMGSDHRAGGRHAVADRRDRADRRTACDRRRRHGRRRPARRIRRRRHPRGARPRATAPAAGRVRQGDRLMRPYTLAVDLDNTLADYTGALRRFARAGYGADLPCPDPAAYDFDLADGWPWSGTGLTFWDVHSAAVARGLYEDMDPMPGARDALMALDRMGVRVLAATSRTDDGDASREWLDRHAMPVAALLHGDKTAVDADLWVDDDPRLLARLAAAGRTALHPAHAYCAGAPGIVFRDWAEAPGIVARLRGL</sequence>
<comment type="caution">
    <text evidence="4">The sequence shown here is derived from an EMBL/GenBank/DDBJ whole genome shotgun (WGS) entry which is preliminary data.</text>
</comment>
<feature type="compositionally biased region" description="Basic residues" evidence="3">
    <location>
        <begin position="28"/>
        <end position="40"/>
    </location>
</feature>
<dbReference type="GO" id="GO:0009223">
    <property type="term" value="P:pyrimidine deoxyribonucleotide catabolic process"/>
    <property type="evidence" value="ECO:0007669"/>
    <property type="project" value="TreeGrafter"/>
</dbReference>
<evidence type="ECO:0000313" key="5">
    <source>
        <dbReference type="Proteomes" id="UP000410049"/>
    </source>
</evidence>
<name>A0A5M9ZJ01_9BIFI</name>
<dbReference type="InterPro" id="IPR010708">
    <property type="entry name" value="5'(3')-deoxyribonucleotidase"/>
</dbReference>
<feature type="active site" description="Nucleophile" evidence="2">
    <location>
        <position position="117"/>
    </location>
</feature>
<evidence type="ECO:0008006" key="6">
    <source>
        <dbReference type="Google" id="ProtNLM"/>
    </source>
</evidence>